<dbReference type="InterPro" id="IPR001764">
    <property type="entry name" value="Glyco_hydro_3_N"/>
</dbReference>
<dbReference type="InterPro" id="IPR036881">
    <property type="entry name" value="Glyco_hydro_3_C_sf"/>
</dbReference>
<dbReference type="PROSITE" id="PS00775">
    <property type="entry name" value="GLYCOSYL_HYDROL_F3"/>
    <property type="match status" value="1"/>
</dbReference>
<feature type="domain" description="Glycoside hydrolase family 3 N-terminal" evidence="7">
    <location>
        <begin position="90"/>
        <end position="421"/>
    </location>
</feature>
<dbReference type="Gene3D" id="3.40.50.1700">
    <property type="entry name" value="Glycoside hydrolase family 3 C-terminal domain"/>
    <property type="match status" value="1"/>
</dbReference>
<evidence type="ECO:0000256" key="4">
    <source>
        <dbReference type="ARBA" id="ARBA00022801"/>
    </source>
</evidence>
<evidence type="ECO:0000313" key="9">
    <source>
        <dbReference type="EMBL" id="SUZ86941.1"/>
    </source>
</evidence>
<dbReference type="PANTHER" id="PTHR30480">
    <property type="entry name" value="BETA-HEXOSAMINIDASE-RELATED"/>
    <property type="match status" value="1"/>
</dbReference>
<protein>
    <recommendedName>
        <fullName evidence="3">beta-N-acetylhexosaminidase</fullName>
        <ecNumber evidence="3">3.2.1.52</ecNumber>
    </recommendedName>
</protein>
<dbReference type="InterPro" id="IPR019800">
    <property type="entry name" value="Glyco_hydro_3_AS"/>
</dbReference>
<organism evidence="9">
    <name type="scientific">marine metagenome</name>
    <dbReference type="NCBI Taxonomy" id="408172"/>
    <lineage>
        <taxon>unclassified sequences</taxon>
        <taxon>metagenomes</taxon>
        <taxon>ecological metagenomes</taxon>
    </lineage>
</organism>
<dbReference type="InterPro" id="IPR036962">
    <property type="entry name" value="Glyco_hydro_3_N_sf"/>
</dbReference>
<reference evidence="9" key="1">
    <citation type="submission" date="2018-05" db="EMBL/GenBank/DDBJ databases">
        <authorList>
            <person name="Lanie J.A."/>
            <person name="Ng W.-L."/>
            <person name="Kazmierczak K.M."/>
            <person name="Andrzejewski T.M."/>
            <person name="Davidsen T.M."/>
            <person name="Wayne K.J."/>
            <person name="Tettelin H."/>
            <person name="Glass J.I."/>
            <person name="Rusch D."/>
            <person name="Podicherti R."/>
            <person name="Tsui H.-C.T."/>
            <person name="Winkler M.E."/>
        </authorList>
    </citation>
    <scope>NUCLEOTIDE SEQUENCE</scope>
</reference>
<evidence type="ECO:0000259" key="7">
    <source>
        <dbReference type="Pfam" id="PF00933"/>
    </source>
</evidence>
<dbReference type="SUPFAM" id="SSF51445">
    <property type="entry name" value="(Trans)glycosidases"/>
    <property type="match status" value="1"/>
</dbReference>
<dbReference type="GO" id="GO:0005975">
    <property type="term" value="P:carbohydrate metabolic process"/>
    <property type="evidence" value="ECO:0007669"/>
    <property type="project" value="InterPro"/>
</dbReference>
<sequence length="639" mass="68087">MTIQSILRLPLSNPTGSFWILVLFFSACSGQAPVTVPAPQQEAPVEIDQAEANLPAASSTSAPPAPSQSTAEPTATAALSWAESTLSGMTLREKVGQLMMPFVLGNFAPEGSETHDRIVSVIEEEHVGGVIMSVGSPSEVAVKLNDLQQHSKYPLLVAADLETGAGFRFRGAVHIPTNIVLGGATRFPSLMAFGAAGDLGYAYELGRITALEARTMGVHVPFAPVLDVNNNPDNPIINIRSFGEDPSAVADLGVAFVQGLQEHGAVATGKHFPGHGDTETDSHLALPIIRIERERLDAIELVPFRAAIDAGIQGIMTAHIAVPEISGETIPATLSEAVLTSLLRNDLGFDGIIFTDAMDMDAVDRLFPRGEAPVLAVLAGADVILMPRGVKQAIDAIVKAVDTGRLTEARIDESVGRLLRLKENLGLAEERSVALEMVPRVVGVPEHIEISREIAEHSITLIQNERNLLPLLGTRGARVLSVSFRNPNDVLSGRYFDGRLRETYPRLVTRTVDESTNSEAYDDLLRRAGQSNLVVVSVYSNFAGRVDLPDATVEFVNELARRNVTHVVISFGNPYLISLFPDAQAYMLAWSSAQVSQVAAAGALFGGIAISGRSPIGMDPYFAVGDGIQVPLKAGVGGR</sequence>
<dbReference type="AlphaFoldDB" id="A0A381R5A3"/>
<evidence type="ECO:0000256" key="3">
    <source>
        <dbReference type="ARBA" id="ARBA00012663"/>
    </source>
</evidence>
<evidence type="ECO:0000259" key="8">
    <source>
        <dbReference type="Pfam" id="PF01915"/>
    </source>
</evidence>
<dbReference type="InterPro" id="IPR002772">
    <property type="entry name" value="Glyco_hydro_3_C"/>
</dbReference>
<proteinExistence type="inferred from homology"/>
<comment type="catalytic activity">
    <reaction evidence="1">
        <text>Hydrolysis of terminal non-reducing N-acetyl-D-hexosamine residues in N-acetyl-beta-D-hexosaminides.</text>
        <dbReference type="EC" id="3.2.1.52"/>
    </reaction>
</comment>
<comment type="similarity">
    <text evidence="2">Belongs to the glycosyl hydrolase 3 family.</text>
</comment>
<dbReference type="PANTHER" id="PTHR30480:SF13">
    <property type="entry name" value="BETA-HEXOSAMINIDASE"/>
    <property type="match status" value="1"/>
</dbReference>
<evidence type="ECO:0000256" key="2">
    <source>
        <dbReference type="ARBA" id="ARBA00005336"/>
    </source>
</evidence>
<dbReference type="InterPro" id="IPR017853">
    <property type="entry name" value="GH"/>
</dbReference>
<evidence type="ECO:0000256" key="1">
    <source>
        <dbReference type="ARBA" id="ARBA00001231"/>
    </source>
</evidence>
<dbReference type="InterPro" id="IPR050226">
    <property type="entry name" value="NagZ_Beta-hexosaminidase"/>
</dbReference>
<feature type="region of interest" description="Disordered" evidence="6">
    <location>
        <begin position="53"/>
        <end position="73"/>
    </location>
</feature>
<evidence type="ECO:0000256" key="5">
    <source>
        <dbReference type="ARBA" id="ARBA00023295"/>
    </source>
</evidence>
<accession>A0A381R5A3</accession>
<keyword evidence="5" id="KW-0326">Glycosidase</keyword>
<dbReference type="GO" id="GO:0004563">
    <property type="term" value="F:beta-N-acetylhexosaminidase activity"/>
    <property type="evidence" value="ECO:0007669"/>
    <property type="project" value="UniProtKB-EC"/>
</dbReference>
<dbReference type="Pfam" id="PF00933">
    <property type="entry name" value="Glyco_hydro_3"/>
    <property type="match status" value="1"/>
</dbReference>
<dbReference type="EMBL" id="UINC01001705">
    <property type="protein sequence ID" value="SUZ86941.1"/>
    <property type="molecule type" value="Genomic_DNA"/>
</dbReference>
<dbReference type="GO" id="GO:0009254">
    <property type="term" value="P:peptidoglycan turnover"/>
    <property type="evidence" value="ECO:0007669"/>
    <property type="project" value="TreeGrafter"/>
</dbReference>
<keyword evidence="4" id="KW-0378">Hydrolase</keyword>
<name>A0A381R5A3_9ZZZZ</name>
<dbReference type="SUPFAM" id="SSF52279">
    <property type="entry name" value="Beta-D-glucan exohydrolase, C-terminal domain"/>
    <property type="match status" value="1"/>
</dbReference>
<dbReference type="Pfam" id="PF01915">
    <property type="entry name" value="Glyco_hydro_3_C"/>
    <property type="match status" value="1"/>
</dbReference>
<evidence type="ECO:0000256" key="6">
    <source>
        <dbReference type="SAM" id="MobiDB-lite"/>
    </source>
</evidence>
<gene>
    <name evidence="9" type="ORF">METZ01_LOCUS39795</name>
</gene>
<feature type="compositionally biased region" description="Low complexity" evidence="6">
    <location>
        <begin position="55"/>
        <end position="73"/>
    </location>
</feature>
<dbReference type="EC" id="3.2.1.52" evidence="3"/>
<feature type="domain" description="Glycoside hydrolase family 3 C-terminal" evidence="8">
    <location>
        <begin position="459"/>
        <end position="617"/>
    </location>
</feature>
<dbReference type="Gene3D" id="3.20.20.300">
    <property type="entry name" value="Glycoside hydrolase, family 3, N-terminal domain"/>
    <property type="match status" value="1"/>
</dbReference>